<dbReference type="EMBL" id="JAGSND010000002">
    <property type="protein sequence ID" value="MBR0596957.1"/>
    <property type="molecule type" value="Genomic_DNA"/>
</dbReference>
<sequence>MSYDSGENSDAEKKYNAKEKYLYEILEDYQFSDHKEEIFEAFINSLWECPNKRLTITKYIKFRVLPELSPCDTGRIFQNYQSIPYRSYRNSTTEKNYVDLIRQKINNLYSIRCDPDICTEKEYMNLLKTPKRLYYLWRKGEEIPSANELSEHISHCMEEAECIRKLSAKSKLKLSWSEYQELISEFLCKIFDNYIPLEAFEKKEELYLDVDIWLEDHFIIRYICKSLDGYMSNYIKNYYGIRRGRNVKIQRCSCGGLFLQNKKNNRFKCNLCNKYQPIETKVITCISCGKQIELKGIVKNKKRCNDCQKSYNRKIKTEKQRIYRTRQ</sequence>
<evidence type="ECO:0000313" key="2">
    <source>
        <dbReference type="Proteomes" id="UP000675664"/>
    </source>
</evidence>
<reference evidence="1" key="1">
    <citation type="submission" date="2021-04" db="EMBL/GenBank/DDBJ databases">
        <title>Sinoanaerobacter chloroacetimidivorans sp. nov., an obligate anaerobic bacterium isolated from anaerobic sludge.</title>
        <authorList>
            <person name="Bao Y."/>
        </authorList>
    </citation>
    <scope>NUCLEOTIDE SEQUENCE</scope>
    <source>
        <strain evidence="1">BAD-6</strain>
    </source>
</reference>
<dbReference type="AlphaFoldDB" id="A0A8J7VXL9"/>
<comment type="caution">
    <text evidence="1">The sequence shown here is derived from an EMBL/GenBank/DDBJ whole genome shotgun (WGS) entry which is preliminary data.</text>
</comment>
<dbReference type="Proteomes" id="UP000675664">
    <property type="component" value="Unassembled WGS sequence"/>
</dbReference>
<organism evidence="1 2">
    <name type="scientific">Sinanaerobacter chloroacetimidivorans</name>
    <dbReference type="NCBI Taxonomy" id="2818044"/>
    <lineage>
        <taxon>Bacteria</taxon>
        <taxon>Bacillati</taxon>
        <taxon>Bacillota</taxon>
        <taxon>Clostridia</taxon>
        <taxon>Peptostreptococcales</taxon>
        <taxon>Anaerovoracaceae</taxon>
        <taxon>Sinanaerobacter</taxon>
    </lineage>
</organism>
<keyword evidence="2" id="KW-1185">Reference proteome</keyword>
<protein>
    <submittedName>
        <fullName evidence="1">Uncharacterized protein</fullName>
    </submittedName>
</protein>
<name>A0A8J7VXL9_9FIRM</name>
<accession>A0A8J7VXL9</accession>
<reference evidence="1" key="2">
    <citation type="submission" date="2021-04" db="EMBL/GenBank/DDBJ databases">
        <authorList>
            <person name="Liu J."/>
        </authorList>
    </citation>
    <scope>NUCLEOTIDE SEQUENCE</scope>
    <source>
        <strain evidence="1">BAD-6</strain>
    </source>
</reference>
<evidence type="ECO:0000313" key="1">
    <source>
        <dbReference type="EMBL" id="MBR0596957.1"/>
    </source>
</evidence>
<dbReference type="RefSeq" id="WP_227017089.1">
    <property type="nucleotide sequence ID" value="NZ_JAGSND010000002.1"/>
</dbReference>
<gene>
    <name evidence="1" type="ORF">KCX82_03650</name>
</gene>
<proteinExistence type="predicted"/>